<evidence type="ECO:0000256" key="2">
    <source>
        <dbReference type="ARBA" id="ARBA00022833"/>
    </source>
</evidence>
<sequence>MGWLDSFFGSGAADQRRYGENEVYEYPRYGSSSLHGGGSGGWQGGGWQGPSSGGWQGPNIFEDPYANVYSSHGGGYPYQDSGRSSYQDSGRSSYRDISPSYQSSGRSYQDGGHPAYGYMGPGFSGYPQYSGSSEPSYPARRSIEEDRQSSKGAASDDDESEDDEDGESGEVEELSSGLQVLGLRYPSPQVTSVTAPYHPNTMSASRFEGMKTCAGCGESLGYGKHLTTLGRDWHPSCFCCGSCNKVIVDREFSVQGNAPYHRECYKKNFHPKCQICHNFIPPNSEGLIEYRSHPFWDQKYCPSHERDGRRRCCSCDRIETVDEQYTSLGDGRKVCSICLETNVMDTRDCQPLYRDILKFYKQQLGMPIDQEIPMLLVKREALNNAREAEKDEHMHAPETRGLCLSEEQTITTVYGSSPDEYGGYPHHETESRKLTRHCEVTAILVLFGLPKLLTGSILAHELMHAWIRLDGKFPNLANEIEEGICQVIAHIWLTQEMDKLKKKGASSATKELAEFFKHQIETDSSPVYGDGYRAAQASVQVYGLRRTLDHLRDTGRLLH</sequence>
<evidence type="ECO:0000256" key="3">
    <source>
        <dbReference type="PROSITE-ProRule" id="PRU00125"/>
    </source>
</evidence>
<dbReference type="PROSITE" id="PS00478">
    <property type="entry name" value="LIM_DOMAIN_1"/>
    <property type="match status" value="1"/>
</dbReference>
<dbReference type="PROSITE" id="PS50023">
    <property type="entry name" value="LIM_DOMAIN_2"/>
    <property type="match status" value="1"/>
</dbReference>
<dbReference type="EMBL" id="CM026430">
    <property type="protein sequence ID" value="KAG0562000.1"/>
    <property type="molecule type" value="Genomic_DNA"/>
</dbReference>
<evidence type="ECO:0000313" key="7">
    <source>
        <dbReference type="Proteomes" id="UP000822688"/>
    </source>
</evidence>
<feature type="compositionally biased region" description="Polar residues" evidence="4">
    <location>
        <begin position="81"/>
        <end position="92"/>
    </location>
</feature>
<evidence type="ECO:0000313" key="6">
    <source>
        <dbReference type="EMBL" id="KAG0561999.1"/>
    </source>
</evidence>
<feature type="compositionally biased region" description="Acidic residues" evidence="4">
    <location>
        <begin position="155"/>
        <end position="173"/>
    </location>
</feature>
<feature type="domain" description="LIM zinc-binding" evidence="5">
    <location>
        <begin position="211"/>
        <end position="271"/>
    </location>
</feature>
<proteinExistence type="predicted"/>
<organism evidence="6 7">
    <name type="scientific">Ceratodon purpureus</name>
    <name type="common">Fire moss</name>
    <name type="synonym">Dicranum purpureum</name>
    <dbReference type="NCBI Taxonomy" id="3225"/>
    <lineage>
        <taxon>Eukaryota</taxon>
        <taxon>Viridiplantae</taxon>
        <taxon>Streptophyta</taxon>
        <taxon>Embryophyta</taxon>
        <taxon>Bryophyta</taxon>
        <taxon>Bryophytina</taxon>
        <taxon>Bryopsida</taxon>
        <taxon>Dicranidae</taxon>
        <taxon>Pseudoditrichales</taxon>
        <taxon>Ditrichaceae</taxon>
        <taxon>Ceratodon</taxon>
    </lineage>
</organism>
<dbReference type="InterPro" id="IPR022087">
    <property type="entry name" value="DA1-like_dom"/>
</dbReference>
<keyword evidence="7" id="KW-1185">Reference proteome</keyword>
<feature type="compositionally biased region" description="Gly residues" evidence="4">
    <location>
        <begin position="35"/>
        <end position="56"/>
    </location>
</feature>
<feature type="region of interest" description="Disordered" evidence="4">
    <location>
        <begin position="35"/>
        <end position="180"/>
    </location>
</feature>
<comment type="caution">
    <text evidence="6">The sequence shown here is derived from an EMBL/GenBank/DDBJ whole genome shotgun (WGS) entry which is preliminary data.</text>
</comment>
<evidence type="ECO:0000256" key="4">
    <source>
        <dbReference type="SAM" id="MobiDB-lite"/>
    </source>
</evidence>
<gene>
    <name evidence="6" type="ORF">KC19_9G109300</name>
</gene>
<dbReference type="PANTHER" id="PTHR24209">
    <property type="entry name" value="PROTEIN DA1-RELATED 2"/>
    <property type="match status" value="1"/>
</dbReference>
<dbReference type="SMART" id="SM00132">
    <property type="entry name" value="LIM"/>
    <property type="match status" value="1"/>
</dbReference>
<reference evidence="6" key="1">
    <citation type="submission" date="2020-06" db="EMBL/GenBank/DDBJ databases">
        <title>WGS assembly of Ceratodon purpureus strain R40.</title>
        <authorList>
            <person name="Carey S.B."/>
            <person name="Jenkins J."/>
            <person name="Shu S."/>
            <person name="Lovell J.T."/>
            <person name="Sreedasyam A."/>
            <person name="Maumus F."/>
            <person name="Tiley G.P."/>
            <person name="Fernandez-Pozo N."/>
            <person name="Barry K."/>
            <person name="Chen C."/>
            <person name="Wang M."/>
            <person name="Lipzen A."/>
            <person name="Daum C."/>
            <person name="Saski C.A."/>
            <person name="Payton A.C."/>
            <person name="Mcbreen J.C."/>
            <person name="Conrad R.E."/>
            <person name="Kollar L.M."/>
            <person name="Olsson S."/>
            <person name="Huttunen S."/>
            <person name="Landis J.B."/>
            <person name="Wickett N.J."/>
            <person name="Johnson M.G."/>
            <person name="Rensing S.A."/>
            <person name="Grimwood J."/>
            <person name="Schmutz J."/>
            <person name="Mcdaniel S.F."/>
        </authorList>
    </citation>
    <scope>NUCLEOTIDE SEQUENCE</scope>
    <source>
        <strain evidence="6">R40</strain>
    </source>
</reference>
<dbReference type="CDD" id="cd09396">
    <property type="entry name" value="LIM_DA1"/>
    <property type="match status" value="1"/>
</dbReference>
<dbReference type="SUPFAM" id="SSF57716">
    <property type="entry name" value="Glucocorticoid receptor-like (DNA-binding domain)"/>
    <property type="match status" value="2"/>
</dbReference>
<name>A0A8T0GUG7_CERPU</name>
<dbReference type="PANTHER" id="PTHR24209:SF7">
    <property type="entry name" value="PROTEIN DA1-RELATED 2"/>
    <property type="match status" value="1"/>
</dbReference>
<evidence type="ECO:0000256" key="1">
    <source>
        <dbReference type="ARBA" id="ARBA00022723"/>
    </source>
</evidence>
<accession>A0A8T0GUG7</accession>
<dbReference type="InterPro" id="IPR001781">
    <property type="entry name" value="Znf_LIM"/>
</dbReference>
<dbReference type="EMBL" id="CM026430">
    <property type="protein sequence ID" value="KAG0561999.1"/>
    <property type="molecule type" value="Genomic_DNA"/>
</dbReference>
<dbReference type="InterPro" id="IPR045218">
    <property type="entry name" value="DA1-like"/>
</dbReference>
<dbReference type="Pfam" id="PF12315">
    <property type="entry name" value="DA1-like"/>
    <property type="match status" value="2"/>
</dbReference>
<dbReference type="Gene3D" id="2.10.110.10">
    <property type="entry name" value="Cysteine Rich Protein"/>
    <property type="match status" value="1"/>
</dbReference>
<keyword evidence="2 3" id="KW-0862">Zinc</keyword>
<dbReference type="AlphaFoldDB" id="A0A8T0GUG7"/>
<dbReference type="GO" id="GO:0046872">
    <property type="term" value="F:metal ion binding"/>
    <property type="evidence" value="ECO:0007669"/>
    <property type="project" value="UniProtKB-KW"/>
</dbReference>
<protein>
    <recommendedName>
        <fullName evidence="5">LIM zinc-binding domain-containing protein</fullName>
    </recommendedName>
</protein>
<keyword evidence="1 3" id="KW-0479">Metal-binding</keyword>
<dbReference type="GO" id="GO:0043130">
    <property type="term" value="F:ubiquitin binding"/>
    <property type="evidence" value="ECO:0007669"/>
    <property type="project" value="TreeGrafter"/>
</dbReference>
<dbReference type="Pfam" id="PF00412">
    <property type="entry name" value="LIM"/>
    <property type="match status" value="1"/>
</dbReference>
<keyword evidence="3" id="KW-0440">LIM domain</keyword>
<evidence type="ECO:0000259" key="5">
    <source>
        <dbReference type="PROSITE" id="PS50023"/>
    </source>
</evidence>
<dbReference type="Proteomes" id="UP000822688">
    <property type="component" value="Chromosome 9"/>
</dbReference>